<dbReference type="EMBL" id="KI925548">
    <property type="protein sequence ID" value="ETW49055.1"/>
    <property type="molecule type" value="Genomic_DNA"/>
</dbReference>
<protein>
    <submittedName>
        <fullName evidence="2">Uncharacterized protein</fullName>
    </submittedName>
</protein>
<dbReference type="AlphaFoldDB" id="A0A024WQS1"/>
<evidence type="ECO:0000313" key="2">
    <source>
        <dbReference type="EMBL" id="ETW49055.1"/>
    </source>
</evidence>
<gene>
    <name evidence="2" type="ORF">PFMALIP_02883</name>
</gene>
<reference evidence="2 3" key="2">
    <citation type="submission" date="2013-02" db="EMBL/GenBank/DDBJ databases">
        <title>The Genome Sequence of Plasmodium falciparum MaliPS096_E11.</title>
        <authorList>
            <consortium name="The Broad Institute Genome Sequencing Platform"/>
            <consortium name="The Broad Institute Genome Sequencing Center for Infectious Disease"/>
            <person name="Neafsey D."/>
            <person name="Cheeseman I."/>
            <person name="Volkman S."/>
            <person name="Adams J."/>
            <person name="Walker B."/>
            <person name="Young S.K."/>
            <person name="Zeng Q."/>
            <person name="Gargeya S."/>
            <person name="Fitzgerald M."/>
            <person name="Haas B."/>
            <person name="Abouelleil A."/>
            <person name="Alvarado L."/>
            <person name="Arachchi H.M."/>
            <person name="Berlin A.M."/>
            <person name="Chapman S.B."/>
            <person name="Dewar J."/>
            <person name="Goldberg J."/>
            <person name="Griggs A."/>
            <person name="Gujja S."/>
            <person name="Hansen M."/>
            <person name="Howarth C."/>
            <person name="Imamovic A."/>
            <person name="Larimer J."/>
            <person name="McCowan C."/>
            <person name="Murphy C."/>
            <person name="Neiman D."/>
            <person name="Pearson M."/>
            <person name="Priest M."/>
            <person name="Roberts A."/>
            <person name="Saif S."/>
            <person name="Shea T."/>
            <person name="Sisk P."/>
            <person name="Sykes S."/>
            <person name="Wortman J."/>
            <person name="Nusbaum C."/>
            <person name="Birren B."/>
        </authorList>
    </citation>
    <scope>NUCLEOTIDE SEQUENCE [LARGE SCALE GENOMIC DNA]</scope>
    <source>
        <strain evidence="2 3">MaliPS096_E11</strain>
    </source>
</reference>
<keyword evidence="1" id="KW-1133">Transmembrane helix</keyword>
<name>A0A024WQS1_PLAFA</name>
<keyword evidence="1" id="KW-0812">Transmembrane</keyword>
<organism evidence="2 3">
    <name type="scientific">Plasmodium falciparum MaliPS096_E11</name>
    <dbReference type="NCBI Taxonomy" id="1036727"/>
    <lineage>
        <taxon>Eukaryota</taxon>
        <taxon>Sar</taxon>
        <taxon>Alveolata</taxon>
        <taxon>Apicomplexa</taxon>
        <taxon>Aconoidasida</taxon>
        <taxon>Haemosporida</taxon>
        <taxon>Plasmodiidae</taxon>
        <taxon>Plasmodium</taxon>
        <taxon>Plasmodium (Laverania)</taxon>
    </lineage>
</organism>
<keyword evidence="1" id="KW-0472">Membrane</keyword>
<evidence type="ECO:0000313" key="3">
    <source>
        <dbReference type="Proteomes" id="UP000030699"/>
    </source>
</evidence>
<dbReference type="Proteomes" id="UP000030699">
    <property type="component" value="Unassembled WGS sequence"/>
</dbReference>
<evidence type="ECO:0000256" key="1">
    <source>
        <dbReference type="SAM" id="Phobius"/>
    </source>
</evidence>
<proteinExistence type="predicted"/>
<reference evidence="2 3" key="1">
    <citation type="submission" date="2013-02" db="EMBL/GenBank/DDBJ databases">
        <title>The Genome Annotation of Plasmodium falciparum MaliPS096_E11.</title>
        <authorList>
            <consortium name="The Broad Institute Genome Sequencing Platform"/>
            <consortium name="The Broad Institute Genome Sequencing Center for Infectious Disease"/>
            <person name="Neafsey D."/>
            <person name="Hoffman S."/>
            <person name="Volkman S."/>
            <person name="Rosenthal P."/>
            <person name="Walker B."/>
            <person name="Young S.K."/>
            <person name="Zeng Q."/>
            <person name="Gargeya S."/>
            <person name="Fitzgerald M."/>
            <person name="Haas B."/>
            <person name="Abouelleil A."/>
            <person name="Allen A.W."/>
            <person name="Alvarado L."/>
            <person name="Arachchi H.M."/>
            <person name="Berlin A.M."/>
            <person name="Chapman S.B."/>
            <person name="Gainer-Dewar J."/>
            <person name="Goldberg J."/>
            <person name="Griggs A."/>
            <person name="Gujja S."/>
            <person name="Hansen M."/>
            <person name="Howarth C."/>
            <person name="Imamovic A."/>
            <person name="Ireland A."/>
            <person name="Larimer J."/>
            <person name="McCowan C."/>
            <person name="Murphy C."/>
            <person name="Pearson M."/>
            <person name="Poon T.W."/>
            <person name="Priest M."/>
            <person name="Roberts A."/>
            <person name="Saif S."/>
            <person name="Shea T."/>
            <person name="Sisk P."/>
            <person name="Sykes S."/>
            <person name="Wortman J."/>
            <person name="Nusbaum C."/>
            <person name="Birren B."/>
        </authorList>
    </citation>
    <scope>NUCLEOTIDE SEQUENCE [LARGE SCALE GENOMIC DNA]</scope>
    <source>
        <strain evidence="2 3">MaliPS096_E11</strain>
    </source>
</reference>
<feature type="transmembrane region" description="Helical" evidence="1">
    <location>
        <begin position="16"/>
        <end position="41"/>
    </location>
</feature>
<accession>A0A024WQS1</accession>
<sequence length="101" mass="12291">MVIINNLFLKKKKNELHFFIMLFLRRIIKIADLNVIILIYIKRKKKKKKIHIFFVTCVKGLIGEIKDKKILKNLKNKKIFYNSNFLIKRIKIFKIGLYFHL</sequence>